<proteinExistence type="predicted"/>
<dbReference type="Gene3D" id="3.40.50.1240">
    <property type="entry name" value="Phosphoglycerate mutase-like"/>
    <property type="match status" value="1"/>
</dbReference>
<dbReference type="PANTHER" id="PTHR48100">
    <property type="entry name" value="BROAD-SPECIFICITY PHOSPHATASE YOR283W-RELATED"/>
    <property type="match status" value="1"/>
</dbReference>
<comment type="caution">
    <text evidence="1">The sequence shown here is derived from an EMBL/GenBank/DDBJ whole genome shotgun (WGS) entry which is preliminary data.</text>
</comment>
<dbReference type="SUPFAM" id="SSF53254">
    <property type="entry name" value="Phosphoglycerate mutase-like"/>
    <property type="match status" value="1"/>
</dbReference>
<dbReference type="PANTHER" id="PTHR48100:SF1">
    <property type="entry name" value="HISTIDINE PHOSPHATASE FAMILY PROTEIN-RELATED"/>
    <property type="match status" value="1"/>
</dbReference>
<evidence type="ECO:0000313" key="1">
    <source>
        <dbReference type="EMBL" id="OGG67979.1"/>
    </source>
</evidence>
<evidence type="ECO:0000313" key="2">
    <source>
        <dbReference type="Proteomes" id="UP000177107"/>
    </source>
</evidence>
<dbReference type="STRING" id="1798499.A3C95_00905"/>
<evidence type="ECO:0008006" key="3">
    <source>
        <dbReference type="Google" id="ProtNLM"/>
    </source>
</evidence>
<gene>
    <name evidence="1" type="ORF">A3C95_00905</name>
</gene>
<dbReference type="SMART" id="SM00855">
    <property type="entry name" value="PGAM"/>
    <property type="match status" value="1"/>
</dbReference>
<sequence>MKKGKHIYFVRHGESSSNNDGILLGKHSQLTGNGRLQARIVASRILKIGADAILASTYPRAKETADIIGGVVGLLVETSDLLIEIEMPSLFHGRHRDEPEILKIADEIFERRHEAGYRYSDEETLNEFRTRANDALNFLQTYEAERICVVTHGAFMRALFCSVLYGREFSGHEFNRALNSLFIDNTSITYFRWQPVWRDEKDKHWAVISWNDSAHLG</sequence>
<accession>A0A1F6E2Q4</accession>
<dbReference type="InterPro" id="IPR029033">
    <property type="entry name" value="His_PPase_superfam"/>
</dbReference>
<dbReference type="Proteomes" id="UP000177107">
    <property type="component" value="Unassembled WGS sequence"/>
</dbReference>
<dbReference type="Pfam" id="PF00300">
    <property type="entry name" value="His_Phos_1"/>
    <property type="match status" value="1"/>
</dbReference>
<organism evidence="1 2">
    <name type="scientific">Candidatus Kaiserbacteria bacterium RIFCSPHIGHO2_02_FULL_56_30</name>
    <dbReference type="NCBI Taxonomy" id="1798499"/>
    <lineage>
        <taxon>Bacteria</taxon>
        <taxon>Candidatus Kaiseribacteriota</taxon>
    </lineage>
</organism>
<dbReference type="CDD" id="cd07067">
    <property type="entry name" value="HP_PGM_like"/>
    <property type="match status" value="1"/>
</dbReference>
<dbReference type="InterPro" id="IPR013078">
    <property type="entry name" value="His_Pase_superF_clade-1"/>
</dbReference>
<protein>
    <recommendedName>
        <fullName evidence="3">Phosphoglycerate mutase</fullName>
    </recommendedName>
</protein>
<dbReference type="AlphaFoldDB" id="A0A1F6E2Q4"/>
<reference evidence="1 2" key="1">
    <citation type="journal article" date="2016" name="Nat. Commun.">
        <title>Thousands of microbial genomes shed light on interconnected biogeochemical processes in an aquifer system.</title>
        <authorList>
            <person name="Anantharaman K."/>
            <person name="Brown C.T."/>
            <person name="Hug L.A."/>
            <person name="Sharon I."/>
            <person name="Castelle C.J."/>
            <person name="Probst A.J."/>
            <person name="Thomas B.C."/>
            <person name="Singh A."/>
            <person name="Wilkins M.J."/>
            <person name="Karaoz U."/>
            <person name="Brodie E.L."/>
            <person name="Williams K.H."/>
            <person name="Hubbard S.S."/>
            <person name="Banfield J.F."/>
        </authorList>
    </citation>
    <scope>NUCLEOTIDE SEQUENCE [LARGE SCALE GENOMIC DNA]</scope>
</reference>
<dbReference type="EMBL" id="MFLM01000016">
    <property type="protein sequence ID" value="OGG67979.1"/>
    <property type="molecule type" value="Genomic_DNA"/>
</dbReference>
<name>A0A1F6E2Q4_9BACT</name>
<dbReference type="GO" id="GO:0005737">
    <property type="term" value="C:cytoplasm"/>
    <property type="evidence" value="ECO:0007669"/>
    <property type="project" value="TreeGrafter"/>
</dbReference>
<dbReference type="GO" id="GO:0016791">
    <property type="term" value="F:phosphatase activity"/>
    <property type="evidence" value="ECO:0007669"/>
    <property type="project" value="TreeGrafter"/>
</dbReference>
<dbReference type="InterPro" id="IPR050275">
    <property type="entry name" value="PGM_Phosphatase"/>
</dbReference>